<accession>A0A8X6I6P4</accession>
<proteinExistence type="predicted"/>
<gene>
    <name evidence="1" type="ORF">TNIN_353181</name>
</gene>
<reference evidence="1" key="1">
    <citation type="submission" date="2020-08" db="EMBL/GenBank/DDBJ databases">
        <title>Multicomponent nature underlies the extraordinary mechanical properties of spider dragline silk.</title>
        <authorList>
            <person name="Kono N."/>
            <person name="Nakamura H."/>
            <person name="Mori M."/>
            <person name="Yoshida Y."/>
            <person name="Ohtoshi R."/>
            <person name="Malay A.D."/>
            <person name="Moran D.A.P."/>
            <person name="Tomita M."/>
            <person name="Numata K."/>
            <person name="Arakawa K."/>
        </authorList>
    </citation>
    <scope>NUCLEOTIDE SEQUENCE</scope>
</reference>
<keyword evidence="2" id="KW-1185">Reference proteome</keyword>
<dbReference type="AlphaFoldDB" id="A0A8X6I6P4"/>
<sequence length="97" mass="11415">MNDLGVVLNRRVVNGDSLRVLLRKSHRSSFSLKIAPTFFFFENRTVLFLVLLLRMRLDFDSEELAEFNGFFALGFVLFGYEDYFLHCCEEFDYLGIL</sequence>
<comment type="caution">
    <text evidence="1">The sequence shown here is derived from an EMBL/GenBank/DDBJ whole genome shotgun (WGS) entry which is preliminary data.</text>
</comment>
<evidence type="ECO:0000313" key="1">
    <source>
        <dbReference type="EMBL" id="GFS33353.1"/>
    </source>
</evidence>
<dbReference type="Proteomes" id="UP000886998">
    <property type="component" value="Unassembled WGS sequence"/>
</dbReference>
<evidence type="ECO:0000313" key="2">
    <source>
        <dbReference type="Proteomes" id="UP000886998"/>
    </source>
</evidence>
<dbReference type="EMBL" id="BMAV01024468">
    <property type="protein sequence ID" value="GFS33353.1"/>
    <property type="molecule type" value="Genomic_DNA"/>
</dbReference>
<name>A0A8X6I6P4_9ARAC</name>
<organism evidence="1 2">
    <name type="scientific">Trichonephila inaurata madagascariensis</name>
    <dbReference type="NCBI Taxonomy" id="2747483"/>
    <lineage>
        <taxon>Eukaryota</taxon>
        <taxon>Metazoa</taxon>
        <taxon>Ecdysozoa</taxon>
        <taxon>Arthropoda</taxon>
        <taxon>Chelicerata</taxon>
        <taxon>Arachnida</taxon>
        <taxon>Araneae</taxon>
        <taxon>Araneomorphae</taxon>
        <taxon>Entelegynae</taxon>
        <taxon>Araneoidea</taxon>
        <taxon>Nephilidae</taxon>
        <taxon>Trichonephila</taxon>
        <taxon>Trichonephila inaurata</taxon>
    </lineage>
</organism>
<protein>
    <submittedName>
        <fullName evidence="1">Uncharacterized protein</fullName>
    </submittedName>
</protein>